<evidence type="ECO:0000313" key="5">
    <source>
        <dbReference type="RefSeq" id="XP_015607512.1"/>
    </source>
</evidence>
<dbReference type="InterPro" id="IPR045330">
    <property type="entry name" value="TRM3/TARBP1"/>
</dbReference>
<evidence type="ECO:0000256" key="2">
    <source>
        <dbReference type="ARBA" id="ARBA00022679"/>
    </source>
</evidence>
<dbReference type="Gene3D" id="3.40.1280.10">
    <property type="match status" value="1"/>
</dbReference>
<dbReference type="GO" id="GO:0016423">
    <property type="term" value="F:tRNA (guanine) methyltransferase activity"/>
    <property type="evidence" value="ECO:0007669"/>
    <property type="project" value="InterPro"/>
</dbReference>
<feature type="domain" description="tRNA/rRNA methyltransferase SpoU type" evidence="3">
    <location>
        <begin position="1362"/>
        <end position="1504"/>
    </location>
</feature>
<name>A0AAJ7CE37_CEPCN</name>
<dbReference type="RefSeq" id="XP_015607512.1">
    <property type="nucleotide sequence ID" value="XM_015752026.2"/>
</dbReference>
<organism evidence="4 5">
    <name type="scientific">Cephus cinctus</name>
    <name type="common">Wheat stem sawfly</name>
    <dbReference type="NCBI Taxonomy" id="211228"/>
    <lineage>
        <taxon>Eukaryota</taxon>
        <taxon>Metazoa</taxon>
        <taxon>Ecdysozoa</taxon>
        <taxon>Arthropoda</taxon>
        <taxon>Hexapoda</taxon>
        <taxon>Insecta</taxon>
        <taxon>Pterygota</taxon>
        <taxon>Neoptera</taxon>
        <taxon>Endopterygota</taxon>
        <taxon>Hymenoptera</taxon>
        <taxon>Cephoidea</taxon>
        <taxon>Cephidae</taxon>
        <taxon>Cephus</taxon>
    </lineage>
</organism>
<dbReference type="GeneID" id="107273635"/>
<dbReference type="SUPFAM" id="SSF75217">
    <property type="entry name" value="alpha/beta knot"/>
    <property type="match status" value="1"/>
</dbReference>
<dbReference type="GO" id="GO:0003723">
    <property type="term" value="F:RNA binding"/>
    <property type="evidence" value="ECO:0007669"/>
    <property type="project" value="InterPro"/>
</dbReference>
<reference evidence="5" key="1">
    <citation type="submission" date="2025-08" db="UniProtKB">
        <authorList>
            <consortium name="RefSeq"/>
        </authorList>
    </citation>
    <scope>IDENTIFICATION</scope>
</reference>
<dbReference type="Proteomes" id="UP000694920">
    <property type="component" value="Unplaced"/>
</dbReference>
<proteinExistence type="predicted"/>
<dbReference type="GO" id="GO:0030488">
    <property type="term" value="P:tRNA methylation"/>
    <property type="evidence" value="ECO:0007669"/>
    <property type="project" value="InterPro"/>
</dbReference>
<dbReference type="CDD" id="cd18091">
    <property type="entry name" value="SpoU-like_TRM3-like"/>
    <property type="match status" value="1"/>
</dbReference>
<protein>
    <submittedName>
        <fullName evidence="5">Probable methyltransferase TARBP1 isoform X1</fullName>
    </submittedName>
</protein>
<dbReference type="InterPro" id="IPR029028">
    <property type="entry name" value="Alpha/beta_knot_MTases"/>
</dbReference>
<keyword evidence="4" id="KW-1185">Reference proteome</keyword>
<dbReference type="InterPro" id="IPR029026">
    <property type="entry name" value="tRNA_m1G_MTases_N"/>
</dbReference>
<dbReference type="KEGG" id="ccin:107273635"/>
<keyword evidence="2" id="KW-0808">Transferase</keyword>
<dbReference type="InterPro" id="IPR001537">
    <property type="entry name" value="SpoU_MeTrfase"/>
</dbReference>
<sequence length="1517" mass="175417">MLKQTKHKKMDLDIRYKSIHTDISILQILDETARVNPLPMIYHLIKKYNEEFAQEEWSIGKLETFRSLLCYEYQLTYGPSCSSNEYYILQELDIPDIENIFLIPEKSWSKEELEMMLDIMILQTLLHCSIEKFNAHFEYFHKHIDIYMKKSPDARTMCLNVLGYFADTQYLQIILMDLNDSLMKELEDRDSFFADAIRLWLQFKQDTEWGSLLMLLPKIINTCSSGIITSILWKFILNDQYDLNSSLTTFCILADIFFPLNPEDATQEHIDQYIDTRFWTLILSGLKSPIEQNRKRALYLMKRAMDFLEIHEKELINAKQFCDKLSVPFLCVRKNSSFVSIDIIRKNFFLLMEALEEKQKHLIIPALPLINSLIDGNIDHKSCGNCFDTPWLQCIMERALHHENNAIVKWALLQAFKMDLDMYNDNFLAVIVNVLNNTFLYEYQKPDRPPEVSEQLSTLFTRAEEAECNLVNRFIVLISKVSWGPIAIYHVSYALSSVLSDTPVHNVWKAEQLRAVKELAETSLNMHSQTLRAASQLRILMSLVYNTQASLDLELIANTLAAFPEGEALARGAPSWILITNWLKEFTRESTINEFFEKMEKIFKKNSVQNSNIRTFTLMIMLLHDADLIFSNTQHCENCARRVLSTLFNTLVGIDNRPYAFADSTMRIIYLMSSLLNMCTLEEDQIIRKMITPYLDVILRFIQKSVRNTLTLSTCDDVNNYIRVVKTFLKAKDELASCGFNRHIEDFEKDAIEIINGPEVYQPVQRLFALYILQYCYSTKNVQYRDIETLLKTYSIRSIYALKTHGTTSTGRLALECYKVTALLIDMYLDTVPVVSWVKVNWLEHVEYIFERGGKEVIPEVLRILSKLISIKYKTVDKSTVVSLLECSWKTTFESKKSEVYWQAVEGMVEFLMRPSFFKSKIYADTSMDWINLLMREGENVPKLKLIFLDYMTDRLGADYVKVFPEAVFSCLLHGTVPRRDQRIELQTCTYIAKYVRKCFVDEVPIWSYNIDTVIRAKSTILLCKAISTDSEVGATFLSLAARRLESFKNKRYFGDSHLHRIKHRIMQVFLLIVPVLDEESIKCLHEIIRNDIMSESNQHSVRYMEEWLLILIYTNYNTMVDSLWDMFTQGHFNRPSCLTSAASIAYHVARFLPKLAQTDFLYSAISHIIPCCMGQQFNVRLYGQVVLVKLYELLITVTGPNTPAKFEGLQDAVIKSLQYGNMMKNSGQLQQDFYFTIFHPMDDYSLETIYKELPRLANISSDEWISPELFKALKFTMFNRHPMKHCNPTRSLSASPVSPQMLKSSHAGTFTSEDIDITTTGTLDMQKKITPWKSMAPLDEELSEISQLSLSRKKNNSEDGIIVVASLVDRLPNLGGLARTCEIFGAKELVISCCEHTQNREFQSLSVSAEKWITVTEVKPHQLQIYLTEKRDLGWELIGAEQTAKSISLPKMRFPKKTVLVLGNEKDGIPPNLIPLLDVCVEVPQVGVTRSLNVHVTGAICLWQYSQQNTFTECET</sequence>
<dbReference type="PANTHER" id="PTHR12029:SF11">
    <property type="entry name" value="METHYLTRANSFERASE TARBP1-RELATED"/>
    <property type="match status" value="1"/>
</dbReference>
<evidence type="ECO:0000259" key="3">
    <source>
        <dbReference type="Pfam" id="PF00588"/>
    </source>
</evidence>
<gene>
    <name evidence="5" type="primary">LOC107273635</name>
</gene>
<keyword evidence="1 5" id="KW-0489">Methyltransferase</keyword>
<evidence type="ECO:0000256" key="1">
    <source>
        <dbReference type="ARBA" id="ARBA00022603"/>
    </source>
</evidence>
<dbReference type="PANTHER" id="PTHR12029">
    <property type="entry name" value="RNA METHYLTRANSFERASE"/>
    <property type="match status" value="1"/>
</dbReference>
<accession>A0AAJ7CE37</accession>
<evidence type="ECO:0000313" key="4">
    <source>
        <dbReference type="Proteomes" id="UP000694920"/>
    </source>
</evidence>
<dbReference type="InterPro" id="IPR044748">
    <property type="entry name" value="Trm3/TARBP1_C"/>
</dbReference>
<dbReference type="Pfam" id="PF00588">
    <property type="entry name" value="SpoU_methylase"/>
    <property type="match status" value="1"/>
</dbReference>